<name>A0ABM1MAQ2_NICVS</name>
<protein>
    <submittedName>
        <fullName evidence="4">Rhythmically expressed gene 5 protein</fullName>
    </submittedName>
</protein>
<dbReference type="GeneID" id="108559034"/>
<reference evidence="4" key="1">
    <citation type="submission" date="2025-08" db="UniProtKB">
        <authorList>
            <consortium name="RefSeq"/>
        </authorList>
    </citation>
    <scope>IDENTIFICATION</scope>
    <source>
        <tissue evidence="4">Whole Larva</tissue>
    </source>
</reference>
<evidence type="ECO:0000313" key="4">
    <source>
        <dbReference type="RefSeq" id="XP_017771652.1"/>
    </source>
</evidence>
<accession>A0ABM1MAQ2</accession>
<dbReference type="Proteomes" id="UP000695000">
    <property type="component" value="Unplaced"/>
</dbReference>
<organism evidence="3 4">
    <name type="scientific">Nicrophorus vespilloides</name>
    <name type="common">Boreal carrion beetle</name>
    <dbReference type="NCBI Taxonomy" id="110193"/>
    <lineage>
        <taxon>Eukaryota</taxon>
        <taxon>Metazoa</taxon>
        <taxon>Ecdysozoa</taxon>
        <taxon>Arthropoda</taxon>
        <taxon>Hexapoda</taxon>
        <taxon>Insecta</taxon>
        <taxon>Pterygota</taxon>
        <taxon>Neoptera</taxon>
        <taxon>Endopterygota</taxon>
        <taxon>Coleoptera</taxon>
        <taxon>Polyphaga</taxon>
        <taxon>Staphyliniformia</taxon>
        <taxon>Silphidae</taxon>
        <taxon>Nicrophorinae</taxon>
        <taxon>Nicrophorus</taxon>
    </lineage>
</organism>
<feature type="chain" id="PRO_5045782502" evidence="2">
    <location>
        <begin position="19"/>
        <end position="217"/>
    </location>
</feature>
<feature type="compositionally biased region" description="Polar residues" evidence="1">
    <location>
        <begin position="112"/>
        <end position="124"/>
    </location>
</feature>
<dbReference type="RefSeq" id="XP_017771652.1">
    <property type="nucleotide sequence ID" value="XM_017916163.1"/>
</dbReference>
<keyword evidence="2" id="KW-0732">Signal</keyword>
<evidence type="ECO:0000313" key="3">
    <source>
        <dbReference type="Proteomes" id="UP000695000"/>
    </source>
</evidence>
<sequence length="217" mass="24808">MIMFGLLCFCAAFGEITSSAIPMWEYLSKDEKMSYLYSMFANQVETFCESSDMKNCNQDLLKYGLNKLKVMPEDHLDTMDPYQRGAHTLIWDSMMEGHEMMSKKPKQKETSSVKPNSYDDQSSFSLNEDYQGQASARIETVYKVLPPRNVLTISSGPSQYKTPFVQNKVDYVNVPLTGPMVVKVHLDGSPVKDHTDLPQDDDLKHYKMSKLRLPNFS</sequence>
<feature type="region of interest" description="Disordered" evidence="1">
    <location>
        <begin position="100"/>
        <end position="124"/>
    </location>
</feature>
<feature type="compositionally biased region" description="Basic and acidic residues" evidence="1">
    <location>
        <begin position="100"/>
        <end position="111"/>
    </location>
</feature>
<proteinExistence type="predicted"/>
<keyword evidence="3" id="KW-1185">Reference proteome</keyword>
<evidence type="ECO:0000256" key="2">
    <source>
        <dbReference type="SAM" id="SignalP"/>
    </source>
</evidence>
<evidence type="ECO:0000256" key="1">
    <source>
        <dbReference type="SAM" id="MobiDB-lite"/>
    </source>
</evidence>
<feature type="signal peptide" evidence="2">
    <location>
        <begin position="1"/>
        <end position="18"/>
    </location>
</feature>
<gene>
    <name evidence="4" type="primary">LOC108559034</name>
</gene>